<evidence type="ECO:0000256" key="7">
    <source>
        <dbReference type="ARBA" id="ARBA00023136"/>
    </source>
</evidence>
<keyword evidence="6 10" id="KW-0798">TonB box</keyword>
<dbReference type="RefSeq" id="WP_230079841.1">
    <property type="nucleotide sequence ID" value="NZ_QBKA01000002.1"/>
</dbReference>
<evidence type="ECO:0000256" key="8">
    <source>
        <dbReference type="ARBA" id="ARBA00023170"/>
    </source>
</evidence>
<evidence type="ECO:0000259" key="13">
    <source>
        <dbReference type="Pfam" id="PF00593"/>
    </source>
</evidence>
<keyword evidence="8" id="KW-0675">Receptor</keyword>
<comment type="subcellular location">
    <subcellularLocation>
        <location evidence="1">Cell outer membrane</location>
        <topology evidence="1">Multi-pass membrane protein</topology>
    </subcellularLocation>
</comment>
<dbReference type="Gene3D" id="2.40.170.20">
    <property type="entry name" value="TonB-dependent receptor, beta-barrel domain"/>
    <property type="match status" value="1"/>
</dbReference>
<dbReference type="InterPro" id="IPR012910">
    <property type="entry name" value="Plug_dom"/>
</dbReference>
<evidence type="ECO:0000256" key="9">
    <source>
        <dbReference type="ARBA" id="ARBA00023237"/>
    </source>
</evidence>
<keyword evidence="5 12" id="KW-0732">Signal</keyword>
<feature type="region of interest" description="Disordered" evidence="11">
    <location>
        <begin position="440"/>
        <end position="460"/>
    </location>
</feature>
<keyword evidence="4" id="KW-0812">Transmembrane</keyword>
<feature type="chain" id="PRO_5016934860" description="TonB-dependent receptor plug domain-containing protein" evidence="12">
    <location>
        <begin position="29"/>
        <end position="717"/>
    </location>
</feature>
<dbReference type="SUPFAM" id="SSF56935">
    <property type="entry name" value="Porins"/>
    <property type="match status" value="1"/>
</dbReference>
<keyword evidence="9" id="KW-0998">Cell outer membrane</keyword>
<dbReference type="GO" id="GO:0015344">
    <property type="term" value="F:siderophore uptake transmembrane transporter activity"/>
    <property type="evidence" value="ECO:0007669"/>
    <property type="project" value="TreeGrafter"/>
</dbReference>
<evidence type="ECO:0000256" key="1">
    <source>
        <dbReference type="ARBA" id="ARBA00004571"/>
    </source>
</evidence>
<dbReference type="AlphaFoldDB" id="A0A369Q7I0"/>
<sequence length="717" mass="77216">MTIKVSAWPRHACWLALGGALLAAPASAQDTAAIGSEAEPVDEAAGVGDGAPGANVADAAGDIYEPGFFERFAPRNALDMLREIPGFSISGGGGGGGDSQRGLGQADTNVLVNGERLSSKSDDITAQLGRIPADRVARIEIVDGTRLDIPGLTGQVANVIVVGGGLSGQFEYRTQYRPRTDRFAWYGGEVSLTGSTGPLDFTLALDNPNRRFGAIGPTFVSDADGVLLETQQRESFGAFDKPVGTVNLTYDLPGSAVANLNLRYAQAWFGIDGQEKQFGPGFADRVEIRDLKETGYEYEIGADVEFALAGGRLKLIGLERFDKEDFGETVITSFADGSTATGGRFAQLTKEGERIGRAEYGFNVLDTDWQLSGEAAFNRLDNVASLFTLDAAGELQPVDFPQGSGGVTEDRYDIALSGSHQIAERLALQATLGMEFSTISQTGSAANQRSDRRPKGSASLAWKPSNTLDISGEIRRRVGQLSFGDFLARVSLDDDNGRDGNNELRPFQAWQYSVEARKTLGPWGSLTLRAEHQQFEDFVDLVPLPGGGEGRGNVDGATSSEIELEATINLKPLGIDGAQIDVEAEADFSSIEDPSTGLIREFSGARTRQFSLRYRHDIPASDWAYGWDASYTKRLPRFRQLEIGLQDEGPVFAGLFVENKDVLGTTVRFNANNLLGATERIDRTVFLTPRPDGDIAFIERGDREFGQIISLSINGNF</sequence>
<proteinExistence type="inferred from homology"/>
<evidence type="ECO:0000256" key="12">
    <source>
        <dbReference type="SAM" id="SignalP"/>
    </source>
</evidence>
<keyword evidence="7 10" id="KW-0472">Membrane</keyword>
<evidence type="ECO:0008006" key="17">
    <source>
        <dbReference type="Google" id="ProtNLM"/>
    </source>
</evidence>
<reference evidence="15 16" key="1">
    <citation type="submission" date="2018-04" db="EMBL/GenBank/DDBJ databases">
        <title>Altererythrobacter sp. HME9302 genome sequencing and assembly.</title>
        <authorList>
            <person name="Kang H."/>
            <person name="Kim H."/>
            <person name="Joh K."/>
        </authorList>
    </citation>
    <scope>NUCLEOTIDE SEQUENCE [LARGE SCALE GENOMIC DNA]</scope>
    <source>
        <strain evidence="15 16">HME9302</strain>
    </source>
</reference>
<evidence type="ECO:0000256" key="3">
    <source>
        <dbReference type="ARBA" id="ARBA00022452"/>
    </source>
</evidence>
<dbReference type="Pfam" id="PF00593">
    <property type="entry name" value="TonB_dep_Rec_b-barrel"/>
    <property type="match status" value="1"/>
</dbReference>
<dbReference type="InterPro" id="IPR036942">
    <property type="entry name" value="Beta-barrel_TonB_sf"/>
</dbReference>
<gene>
    <name evidence="15" type="ORF">HME9302_00424</name>
</gene>
<comment type="similarity">
    <text evidence="10">Belongs to the TonB-dependent receptor family.</text>
</comment>
<dbReference type="InterPro" id="IPR000531">
    <property type="entry name" value="Beta-barrel_TonB"/>
</dbReference>
<dbReference type="Pfam" id="PF07715">
    <property type="entry name" value="Plug"/>
    <property type="match status" value="1"/>
</dbReference>
<protein>
    <recommendedName>
        <fullName evidence="17">TonB-dependent receptor plug domain-containing protein</fullName>
    </recommendedName>
</protein>
<evidence type="ECO:0000256" key="4">
    <source>
        <dbReference type="ARBA" id="ARBA00022692"/>
    </source>
</evidence>
<dbReference type="Proteomes" id="UP000253727">
    <property type="component" value="Unassembled WGS sequence"/>
</dbReference>
<evidence type="ECO:0000256" key="10">
    <source>
        <dbReference type="RuleBase" id="RU003357"/>
    </source>
</evidence>
<evidence type="ECO:0000313" key="15">
    <source>
        <dbReference type="EMBL" id="RDC59237.1"/>
    </source>
</evidence>
<organism evidence="15 16">
    <name type="scientific">Alteripontixanthobacter maritimus</name>
    <dbReference type="NCBI Taxonomy" id="2161824"/>
    <lineage>
        <taxon>Bacteria</taxon>
        <taxon>Pseudomonadati</taxon>
        <taxon>Pseudomonadota</taxon>
        <taxon>Alphaproteobacteria</taxon>
        <taxon>Sphingomonadales</taxon>
        <taxon>Erythrobacteraceae</taxon>
        <taxon>Alteripontixanthobacter</taxon>
    </lineage>
</organism>
<dbReference type="EMBL" id="QBKA01000002">
    <property type="protein sequence ID" value="RDC59237.1"/>
    <property type="molecule type" value="Genomic_DNA"/>
</dbReference>
<feature type="domain" description="TonB-dependent receptor plug" evidence="14">
    <location>
        <begin position="70"/>
        <end position="145"/>
    </location>
</feature>
<dbReference type="GO" id="GO:0044718">
    <property type="term" value="P:siderophore transmembrane transport"/>
    <property type="evidence" value="ECO:0007669"/>
    <property type="project" value="TreeGrafter"/>
</dbReference>
<comment type="caution">
    <text evidence="15">The sequence shown here is derived from an EMBL/GenBank/DDBJ whole genome shotgun (WGS) entry which is preliminary data.</text>
</comment>
<accession>A0A369Q7I0</accession>
<feature type="signal peptide" evidence="12">
    <location>
        <begin position="1"/>
        <end position="28"/>
    </location>
</feature>
<keyword evidence="3" id="KW-1134">Transmembrane beta strand</keyword>
<evidence type="ECO:0000256" key="6">
    <source>
        <dbReference type="ARBA" id="ARBA00023077"/>
    </source>
</evidence>
<dbReference type="GO" id="GO:0009279">
    <property type="term" value="C:cell outer membrane"/>
    <property type="evidence" value="ECO:0007669"/>
    <property type="project" value="UniProtKB-SubCell"/>
</dbReference>
<dbReference type="PANTHER" id="PTHR30069">
    <property type="entry name" value="TONB-DEPENDENT OUTER MEMBRANE RECEPTOR"/>
    <property type="match status" value="1"/>
</dbReference>
<feature type="domain" description="TonB-dependent receptor-like beta-barrel" evidence="13">
    <location>
        <begin position="276"/>
        <end position="633"/>
    </location>
</feature>
<evidence type="ECO:0000313" key="16">
    <source>
        <dbReference type="Proteomes" id="UP000253727"/>
    </source>
</evidence>
<evidence type="ECO:0000256" key="11">
    <source>
        <dbReference type="SAM" id="MobiDB-lite"/>
    </source>
</evidence>
<evidence type="ECO:0000259" key="14">
    <source>
        <dbReference type="Pfam" id="PF07715"/>
    </source>
</evidence>
<keyword evidence="16" id="KW-1185">Reference proteome</keyword>
<name>A0A369Q7I0_9SPHN</name>
<keyword evidence="2" id="KW-0813">Transport</keyword>
<dbReference type="InterPro" id="IPR039426">
    <property type="entry name" value="TonB-dep_rcpt-like"/>
</dbReference>
<evidence type="ECO:0000256" key="5">
    <source>
        <dbReference type="ARBA" id="ARBA00022729"/>
    </source>
</evidence>
<dbReference type="InterPro" id="IPR037066">
    <property type="entry name" value="Plug_dom_sf"/>
</dbReference>
<dbReference type="Gene3D" id="2.170.130.10">
    <property type="entry name" value="TonB-dependent receptor, plug domain"/>
    <property type="match status" value="1"/>
</dbReference>
<dbReference type="PANTHER" id="PTHR30069:SF29">
    <property type="entry name" value="HEMOGLOBIN AND HEMOGLOBIN-HAPTOGLOBIN-BINDING PROTEIN 1-RELATED"/>
    <property type="match status" value="1"/>
</dbReference>
<evidence type="ECO:0000256" key="2">
    <source>
        <dbReference type="ARBA" id="ARBA00022448"/>
    </source>
</evidence>